<dbReference type="STRING" id="441103.TRN7648_00012"/>
<dbReference type="EMBL" id="CYSE01000001">
    <property type="protein sequence ID" value="CUH74661.1"/>
    <property type="molecule type" value="Genomic_DNA"/>
</dbReference>
<dbReference type="RefSeq" id="WP_058245608.1">
    <property type="nucleotide sequence ID" value="NZ_CYSE01000001.1"/>
</dbReference>
<name>A0A0P1GIS7_9RHOB</name>
<keyword evidence="2" id="KW-1185">Reference proteome</keyword>
<dbReference type="InterPro" id="IPR022205">
    <property type="entry name" value="DUF3732"/>
</dbReference>
<dbReference type="SUPFAM" id="SSF52540">
    <property type="entry name" value="P-loop containing nucleoside triphosphate hydrolases"/>
    <property type="match status" value="1"/>
</dbReference>
<dbReference type="Pfam" id="PF12532">
    <property type="entry name" value="DUF3732"/>
    <property type="match status" value="1"/>
</dbReference>
<sequence length="644" mass="72798">MKIASIHIFSLSGERRDLRFNTNGLNVITGRSSTGKSALSDIIEYCMGRSTFKIPDGVIEENVSWYAVVFQFNGEQVLVAKPAPKPGADECSTAMVKRGLNVQPPNFDELLINDNDDGVGRLLSRLLGIPENTTDVEMGHSRASFEANIKHTFYYLFQKQTFVASKDQLFYRQNEDHQPRAIRDTFPILFGARSIEKLKLTAELRSLQRQARINQKSLDQARMDVELSTDRSLSLLSEARSVGIFHGEEINETSVIDVLRGALDWRPSPIPEEDGSLVSALEDQLVQLREDRQSIRKQIESAKKFAMRASDFEFEANEQRDRLASINALPRSAEGGWQWPFLSKEDEFDTPIAAALLNELSKLDEELATIESNKPNLEAFILEREGEIDRISQSILTKQEELGAAISAIEQIAELGGRNAAAARVVGRISLFLENFVSDEEILRLERTQLRLETRIAALEGQIGRDNGQERLLSVINGISSMISNYISRLGGEFGKFPARLDLRNLTIVFDRPDRLTYMERTGGGENHLAYHLGAILALHRYAAAGDHPIPRFLMIDQPSQVYFPSEEVYRSVGGSVERTESDADMETVRRLFRLLYEYTRDHVQDFQIIVTEHANLRDDWFQEALVEPPWTKPPALVPEEWIG</sequence>
<evidence type="ECO:0000313" key="2">
    <source>
        <dbReference type="Proteomes" id="UP000054935"/>
    </source>
</evidence>
<dbReference type="OrthoDB" id="103556at2"/>
<dbReference type="Proteomes" id="UP000054935">
    <property type="component" value="Unassembled WGS sequence"/>
</dbReference>
<dbReference type="InterPro" id="IPR027417">
    <property type="entry name" value="P-loop_NTPase"/>
</dbReference>
<accession>A0A0P1GIS7</accession>
<dbReference type="AlphaFoldDB" id="A0A0P1GIS7"/>
<protein>
    <submittedName>
        <fullName evidence="1">ATPase involved in DNA repair</fullName>
    </submittedName>
</protein>
<dbReference type="Gene3D" id="3.40.50.300">
    <property type="entry name" value="P-loop containing nucleotide triphosphate hydrolases"/>
    <property type="match status" value="1"/>
</dbReference>
<evidence type="ECO:0000313" key="1">
    <source>
        <dbReference type="EMBL" id="CUH74661.1"/>
    </source>
</evidence>
<organism evidence="1 2">
    <name type="scientific">Tropicibacter naphthalenivorans</name>
    <dbReference type="NCBI Taxonomy" id="441103"/>
    <lineage>
        <taxon>Bacteria</taxon>
        <taxon>Pseudomonadati</taxon>
        <taxon>Pseudomonadota</taxon>
        <taxon>Alphaproteobacteria</taxon>
        <taxon>Rhodobacterales</taxon>
        <taxon>Roseobacteraceae</taxon>
        <taxon>Tropicibacter</taxon>
    </lineage>
</organism>
<proteinExistence type="predicted"/>
<gene>
    <name evidence="1" type="ORF">TRN7648_00012</name>
</gene>
<reference evidence="1 2" key="1">
    <citation type="submission" date="2015-09" db="EMBL/GenBank/DDBJ databases">
        <authorList>
            <consortium name="Swine Surveillance"/>
        </authorList>
    </citation>
    <scope>NUCLEOTIDE SEQUENCE [LARGE SCALE GENOMIC DNA]</scope>
    <source>
        <strain evidence="1 2">CECT 7648</strain>
    </source>
</reference>